<keyword evidence="10" id="KW-0482">Metalloprotease</keyword>
<keyword evidence="11 12" id="KW-0472">Membrane</keyword>
<feature type="transmembrane region" description="Helical" evidence="12">
    <location>
        <begin position="7"/>
        <end position="25"/>
    </location>
</feature>
<dbReference type="Pfam" id="PF01435">
    <property type="entry name" value="Peptidase_M48"/>
    <property type="match status" value="1"/>
</dbReference>
<dbReference type="PANTHER" id="PTHR43221">
    <property type="entry name" value="PROTEASE HTPX"/>
    <property type="match status" value="1"/>
</dbReference>
<comment type="subcellular location">
    <subcellularLocation>
        <location evidence="2">Cell membrane</location>
        <topology evidence="2">Multi-pass membrane protein</topology>
    </subcellularLocation>
</comment>
<feature type="domain" description="Peptidase M48" evidence="13">
    <location>
        <begin position="281"/>
        <end position="446"/>
    </location>
</feature>
<evidence type="ECO:0000256" key="2">
    <source>
        <dbReference type="ARBA" id="ARBA00004651"/>
    </source>
</evidence>
<evidence type="ECO:0000256" key="10">
    <source>
        <dbReference type="ARBA" id="ARBA00023049"/>
    </source>
</evidence>
<accession>A0ABV4ZGX5</accession>
<evidence type="ECO:0000256" key="1">
    <source>
        <dbReference type="ARBA" id="ARBA00001947"/>
    </source>
</evidence>
<keyword evidence="7 14" id="KW-0378">Hydrolase</keyword>
<dbReference type="EC" id="3.4.24.-" evidence="14"/>
<keyword evidence="15" id="KW-1185">Reference proteome</keyword>
<evidence type="ECO:0000256" key="5">
    <source>
        <dbReference type="ARBA" id="ARBA00022692"/>
    </source>
</evidence>
<dbReference type="Gene3D" id="3.30.2010.10">
    <property type="entry name" value="Metalloproteases ('zincins'), catalytic domain"/>
    <property type="match status" value="1"/>
</dbReference>
<dbReference type="EMBL" id="JBHFXX010000034">
    <property type="protein sequence ID" value="MFB3803082.1"/>
    <property type="molecule type" value="Genomic_DNA"/>
</dbReference>
<dbReference type="CDD" id="cd07328">
    <property type="entry name" value="M48_Ste24p_like"/>
    <property type="match status" value="1"/>
</dbReference>
<keyword evidence="3" id="KW-1003">Cell membrane</keyword>
<dbReference type="Proteomes" id="UP001577047">
    <property type="component" value="Unassembled WGS sequence"/>
</dbReference>
<reference evidence="14 15" key="1">
    <citation type="submission" date="2024-09" db="EMBL/GenBank/DDBJ databases">
        <authorList>
            <person name="Fullem K."/>
        </authorList>
    </citation>
    <scope>NUCLEOTIDE SEQUENCE [LARGE SCALE GENOMIC DNA]</scope>
    <source>
        <strain evidence="15">K1(2024)</strain>
    </source>
</reference>
<dbReference type="InterPro" id="IPR001915">
    <property type="entry name" value="Peptidase_M48"/>
</dbReference>
<keyword evidence="6" id="KW-0479">Metal-binding</keyword>
<evidence type="ECO:0000256" key="11">
    <source>
        <dbReference type="ARBA" id="ARBA00023136"/>
    </source>
</evidence>
<evidence type="ECO:0000256" key="4">
    <source>
        <dbReference type="ARBA" id="ARBA00022670"/>
    </source>
</evidence>
<evidence type="ECO:0000313" key="14">
    <source>
        <dbReference type="EMBL" id="MFB3803082.1"/>
    </source>
</evidence>
<feature type="transmembrane region" description="Helical" evidence="12">
    <location>
        <begin position="140"/>
        <end position="162"/>
    </location>
</feature>
<dbReference type="InterPro" id="IPR050083">
    <property type="entry name" value="HtpX_protease"/>
</dbReference>
<organism evidence="14 15">
    <name type="scientific">Pseudomonas boreofloridensis</name>
    <dbReference type="NCBI Taxonomy" id="3064348"/>
    <lineage>
        <taxon>Bacteria</taxon>
        <taxon>Pseudomonadati</taxon>
        <taxon>Pseudomonadota</taxon>
        <taxon>Gammaproteobacteria</taxon>
        <taxon>Pseudomonadales</taxon>
        <taxon>Pseudomonadaceae</taxon>
        <taxon>Pseudomonas</taxon>
    </lineage>
</organism>
<dbReference type="GO" id="GO:0016787">
    <property type="term" value="F:hydrolase activity"/>
    <property type="evidence" value="ECO:0007669"/>
    <property type="project" value="UniProtKB-KW"/>
</dbReference>
<keyword evidence="8" id="KW-0862">Zinc</keyword>
<keyword evidence="9 12" id="KW-1133">Transmembrane helix</keyword>
<protein>
    <submittedName>
        <fullName evidence="14">M48 family metallopeptidase</fullName>
        <ecNumber evidence="14">3.4.24.-</ecNumber>
    </submittedName>
</protein>
<gene>
    <name evidence="14" type="ORF">ACE1YR_22080</name>
</gene>
<evidence type="ECO:0000256" key="9">
    <source>
        <dbReference type="ARBA" id="ARBA00022989"/>
    </source>
</evidence>
<evidence type="ECO:0000259" key="13">
    <source>
        <dbReference type="Pfam" id="PF01435"/>
    </source>
</evidence>
<comment type="caution">
    <text evidence="14">The sequence shown here is derived from an EMBL/GenBank/DDBJ whole genome shotgun (WGS) entry which is preliminary data.</text>
</comment>
<feature type="transmembrane region" description="Helical" evidence="12">
    <location>
        <begin position="97"/>
        <end position="116"/>
    </location>
</feature>
<dbReference type="PANTHER" id="PTHR43221:SF1">
    <property type="entry name" value="PROTEASE HTPX"/>
    <property type="match status" value="1"/>
</dbReference>
<evidence type="ECO:0000256" key="7">
    <source>
        <dbReference type="ARBA" id="ARBA00022801"/>
    </source>
</evidence>
<evidence type="ECO:0000256" key="6">
    <source>
        <dbReference type="ARBA" id="ARBA00022723"/>
    </source>
</evidence>
<evidence type="ECO:0000313" key="15">
    <source>
        <dbReference type="Proteomes" id="UP001577047"/>
    </source>
</evidence>
<evidence type="ECO:0000256" key="8">
    <source>
        <dbReference type="ARBA" id="ARBA00022833"/>
    </source>
</evidence>
<evidence type="ECO:0000256" key="12">
    <source>
        <dbReference type="SAM" id="Phobius"/>
    </source>
</evidence>
<proteinExistence type="predicted"/>
<dbReference type="RefSeq" id="WP_304485390.1">
    <property type="nucleotide sequence ID" value="NZ_JAUQOQ010000030.1"/>
</dbReference>
<keyword evidence="4" id="KW-0645">Protease</keyword>
<comment type="cofactor">
    <cofactor evidence="1">
        <name>Zn(2+)</name>
        <dbReference type="ChEBI" id="CHEBI:29105"/>
    </cofactor>
</comment>
<sequence>MNLTKRLWWALPVILLPLLLMAWTAQQSWRANHDLETAEIMRQWIATSDDTLLAKLSARERNEVIRPEDRAHSFQHQIDRVDADAGSLHLRAWLGELAYWLAVAALLAGIGTWLKIRIDAWRARLSQDFLEQRLARSWHVLGRCLIGYTGLLVGALGLALLYEISWGYSNFKQGGLSALIIVLSMVSMICAGVVMIDRLRRQWTVLESPSSSFLGRPLSLQQAPAVWAWVRSLAEQVGAPTPDHLVVGLDQSFFVTSVPVVLQPSGQALHGRTLYLPLTALCALSQAETAAIIGHELGHFRSQDTERSSALAAQFGLMCAHYASLTEDDGPPPWLERPALWMAGQFLEQFERAVQHWSRVQELAADRVGAQVAGTQVFGQALLRIIALDEALPQVLAARAGDNLLQAWQGHLREHPLVLDEQVLQHALAHPFDSHPPTALRLRELKVKADAELLATATRVPSEEDRRWFEGLLGAQQAPRRGASV</sequence>
<feature type="transmembrane region" description="Helical" evidence="12">
    <location>
        <begin position="174"/>
        <end position="196"/>
    </location>
</feature>
<keyword evidence="5 12" id="KW-0812">Transmembrane</keyword>
<name>A0ABV4ZGX5_9PSED</name>
<evidence type="ECO:0000256" key="3">
    <source>
        <dbReference type="ARBA" id="ARBA00022475"/>
    </source>
</evidence>